<dbReference type="STRING" id="307507.A0A2V0NZ21"/>
<proteinExistence type="predicted"/>
<sequence>MAHVVLTPPGGGTPKNASGPFQGWGTSLAWFAHATGKDAALRELICTELFDPKKLGLNIVRYNIGGTAKDPHDAHRFRTGGAVPCCSDPEGGYDGALDEAQTSYLLRARELISPETFISEAFCNSPPYFLVRSGTSRGNTKPFRNNLAKEEVPKFVDTMFRALAHFKSQHNLVFDSLSPFNEPGSPAWVEPIAVQECCYFSHGRMNDVLKALYERREELGTTIVAAHEQFSVADGARDARRTGKKLWPAIGRVNVHTYDSSEFIDKAPWFVTKTQDNRFQRAALRSAAAKAGRDLWVSEYGTGKGAAGLAAHMVRDLSTLLPTAWIYWQAVEEPGSTWGLVQAPLKDDCACDGAAAAPEAAPKAQAGPKSVSRTPQYHVMKRIMAAVPLGSRLFAVPALKRRGVGVWLGPNKAAFILVHPAREARPLIVKLDASLLREGGAFAAAEAAGGGAAAAAPGEEAPGGALAEARTKIKGVARMTDLVALDAAGKEAGAAGVEGFEEQLREFDMDDEGADTLQVSPGFMCIVELASA</sequence>
<dbReference type="AlphaFoldDB" id="A0A2V0NZ21"/>
<dbReference type="GO" id="GO:0004553">
    <property type="term" value="F:hydrolase activity, hydrolyzing O-glycosyl compounds"/>
    <property type="evidence" value="ECO:0007669"/>
    <property type="project" value="InterPro"/>
</dbReference>
<dbReference type="InterPro" id="IPR039514">
    <property type="entry name" value="6GAL-like"/>
</dbReference>
<dbReference type="InParanoid" id="A0A2V0NZ21"/>
<accession>A0A2V0NZ21</accession>
<protein>
    <recommendedName>
        <fullName evidence="1">Endo-beta-1,6-galactanase-like domain-containing protein</fullName>
    </recommendedName>
</protein>
<name>A0A2V0NZ21_9CHLO</name>
<dbReference type="InterPro" id="IPR017853">
    <property type="entry name" value="GH"/>
</dbReference>
<evidence type="ECO:0000313" key="2">
    <source>
        <dbReference type="EMBL" id="GBF92866.1"/>
    </source>
</evidence>
<dbReference type="SUPFAM" id="SSF51445">
    <property type="entry name" value="(Trans)glycosidases"/>
    <property type="match status" value="1"/>
</dbReference>
<gene>
    <name evidence="2" type="ORF">Rsub_05485</name>
</gene>
<dbReference type="EMBL" id="BDRX01000035">
    <property type="protein sequence ID" value="GBF92866.1"/>
    <property type="molecule type" value="Genomic_DNA"/>
</dbReference>
<dbReference type="Proteomes" id="UP000247498">
    <property type="component" value="Unassembled WGS sequence"/>
</dbReference>
<dbReference type="PANTHER" id="PTHR42767:SF1">
    <property type="entry name" value="ENDO-BETA-1,6-GALACTANASE-LIKE DOMAIN-CONTAINING PROTEIN"/>
    <property type="match status" value="1"/>
</dbReference>
<dbReference type="InterPro" id="IPR039743">
    <property type="entry name" value="6GAL/EXGAL"/>
</dbReference>
<evidence type="ECO:0000259" key="1">
    <source>
        <dbReference type="Pfam" id="PF14587"/>
    </source>
</evidence>
<comment type="caution">
    <text evidence="2">The sequence shown here is derived from an EMBL/GenBank/DDBJ whole genome shotgun (WGS) entry which is preliminary data.</text>
</comment>
<dbReference type="Pfam" id="PF14587">
    <property type="entry name" value="Glyco_hydr_30_2"/>
    <property type="match status" value="1"/>
</dbReference>
<feature type="domain" description="Endo-beta-1,6-galactanase-like" evidence="1">
    <location>
        <begin position="50"/>
        <end position="302"/>
    </location>
</feature>
<dbReference type="OrthoDB" id="543060at2759"/>
<evidence type="ECO:0000313" key="3">
    <source>
        <dbReference type="Proteomes" id="UP000247498"/>
    </source>
</evidence>
<dbReference type="Gene3D" id="3.20.20.80">
    <property type="entry name" value="Glycosidases"/>
    <property type="match status" value="1"/>
</dbReference>
<organism evidence="2 3">
    <name type="scientific">Raphidocelis subcapitata</name>
    <dbReference type="NCBI Taxonomy" id="307507"/>
    <lineage>
        <taxon>Eukaryota</taxon>
        <taxon>Viridiplantae</taxon>
        <taxon>Chlorophyta</taxon>
        <taxon>core chlorophytes</taxon>
        <taxon>Chlorophyceae</taxon>
        <taxon>CS clade</taxon>
        <taxon>Sphaeropleales</taxon>
        <taxon>Selenastraceae</taxon>
        <taxon>Raphidocelis</taxon>
    </lineage>
</organism>
<dbReference type="PANTHER" id="PTHR42767">
    <property type="entry name" value="ENDO-BETA-1,6-GALACTANASE"/>
    <property type="match status" value="1"/>
</dbReference>
<keyword evidence="3" id="KW-1185">Reference proteome</keyword>
<reference evidence="2 3" key="1">
    <citation type="journal article" date="2018" name="Sci. Rep.">
        <title>Raphidocelis subcapitata (=Pseudokirchneriella subcapitata) provides an insight into genome evolution and environmental adaptations in the Sphaeropleales.</title>
        <authorList>
            <person name="Suzuki S."/>
            <person name="Yamaguchi H."/>
            <person name="Nakajima N."/>
            <person name="Kawachi M."/>
        </authorList>
    </citation>
    <scope>NUCLEOTIDE SEQUENCE [LARGE SCALE GENOMIC DNA]</scope>
    <source>
        <strain evidence="2 3">NIES-35</strain>
    </source>
</reference>